<dbReference type="GO" id="GO:0010420">
    <property type="term" value="F:polyprenyldihydroxybenzoate methyltransferase activity"/>
    <property type="evidence" value="ECO:0007669"/>
    <property type="project" value="TreeGrafter"/>
</dbReference>
<dbReference type="PANTHER" id="PTHR43464">
    <property type="entry name" value="METHYLTRANSFERASE"/>
    <property type="match status" value="1"/>
</dbReference>
<evidence type="ECO:0000313" key="7">
    <source>
        <dbReference type="Proteomes" id="UP000612055"/>
    </source>
</evidence>
<evidence type="ECO:0000313" key="6">
    <source>
        <dbReference type="EMBL" id="KAG2487060.1"/>
    </source>
</evidence>
<evidence type="ECO:0000256" key="3">
    <source>
        <dbReference type="ARBA" id="ARBA00022691"/>
    </source>
</evidence>
<feature type="region of interest" description="Disordered" evidence="4">
    <location>
        <begin position="1"/>
        <end position="35"/>
    </location>
</feature>
<dbReference type="PANTHER" id="PTHR43464:SF23">
    <property type="entry name" value="JUVENILE HORMONE ACID O-METHYLTRANSFERASE"/>
    <property type="match status" value="1"/>
</dbReference>
<name>A0A836BSB0_9CHLO</name>
<evidence type="ECO:0000256" key="4">
    <source>
        <dbReference type="SAM" id="MobiDB-lite"/>
    </source>
</evidence>
<dbReference type="GO" id="GO:0032259">
    <property type="term" value="P:methylation"/>
    <property type="evidence" value="ECO:0007669"/>
    <property type="project" value="UniProtKB-KW"/>
</dbReference>
<dbReference type="InterPro" id="IPR041698">
    <property type="entry name" value="Methyltransf_25"/>
</dbReference>
<dbReference type="CDD" id="cd02440">
    <property type="entry name" value="AdoMet_MTases"/>
    <property type="match status" value="1"/>
</dbReference>
<evidence type="ECO:0000256" key="1">
    <source>
        <dbReference type="ARBA" id="ARBA00022603"/>
    </source>
</evidence>
<evidence type="ECO:0000259" key="5">
    <source>
        <dbReference type="Pfam" id="PF13649"/>
    </source>
</evidence>
<keyword evidence="1" id="KW-0489">Methyltransferase</keyword>
<dbReference type="EMBL" id="JAEHOE010000102">
    <property type="protein sequence ID" value="KAG2487060.1"/>
    <property type="molecule type" value="Genomic_DNA"/>
</dbReference>
<comment type="caution">
    <text evidence="6">The sequence shown here is derived from an EMBL/GenBank/DDBJ whole genome shotgun (WGS) entry which is preliminary data.</text>
</comment>
<dbReference type="PROSITE" id="PS51585">
    <property type="entry name" value="SAM_MT_TPMT"/>
    <property type="match status" value="1"/>
</dbReference>
<keyword evidence="2" id="KW-0808">Transferase</keyword>
<dbReference type="Proteomes" id="UP000612055">
    <property type="component" value="Unassembled WGS sequence"/>
</dbReference>
<dbReference type="OrthoDB" id="540004at2759"/>
<organism evidence="6 7">
    <name type="scientific">Edaphochlamys debaryana</name>
    <dbReference type="NCBI Taxonomy" id="47281"/>
    <lineage>
        <taxon>Eukaryota</taxon>
        <taxon>Viridiplantae</taxon>
        <taxon>Chlorophyta</taxon>
        <taxon>core chlorophytes</taxon>
        <taxon>Chlorophyceae</taxon>
        <taxon>CS clade</taxon>
        <taxon>Chlamydomonadales</taxon>
        <taxon>Chlamydomonadales incertae sedis</taxon>
        <taxon>Edaphochlamys</taxon>
    </lineage>
</organism>
<feature type="compositionally biased region" description="Polar residues" evidence="4">
    <location>
        <begin position="19"/>
        <end position="30"/>
    </location>
</feature>
<accession>A0A836BSB0</accession>
<dbReference type="InterPro" id="IPR008854">
    <property type="entry name" value="TPMT"/>
</dbReference>
<evidence type="ECO:0000256" key="2">
    <source>
        <dbReference type="ARBA" id="ARBA00022679"/>
    </source>
</evidence>
<reference evidence="6" key="1">
    <citation type="journal article" date="2020" name="bioRxiv">
        <title>Comparative genomics of Chlamydomonas.</title>
        <authorList>
            <person name="Craig R.J."/>
            <person name="Hasan A.R."/>
            <person name="Ness R.W."/>
            <person name="Keightley P.D."/>
        </authorList>
    </citation>
    <scope>NUCLEOTIDE SEQUENCE</scope>
    <source>
        <strain evidence="6">CCAP 11/70</strain>
    </source>
</reference>
<gene>
    <name evidence="6" type="ORF">HYH03_014306</name>
</gene>
<feature type="domain" description="Methyltransferase" evidence="5">
    <location>
        <begin position="144"/>
        <end position="250"/>
    </location>
</feature>
<protein>
    <recommendedName>
        <fullName evidence="5">Methyltransferase domain-containing protein</fullName>
    </recommendedName>
</protein>
<sequence>MATSPEPPADPEPQPSTPSGSDSAPSNGNGLSLKDLHLLTAARGLRSHPTSVDGDSEAYHHSAYGSIGEESLDFDLEQEPEDLDLLSVDAVHRFIGSEKHHCNGVPRAEVLARVAGTGLAPWEIHRPQKFIRELVLRRGFSGRVLDAGCGIGDNALYVAKACPAAEVTAVDVVPRCLEFAHAKAGIRNMRGKVDFVVADLTEQDPAKLPPALQRDHFFDVVLDSSTFHCFGDEARSGYQSTLRRLVRPGGVVYMNCMSEDETRPGGPGRVPVADIKAAFNPFTGWEVEAVEDSVVELHPTFWAGRGRARLYTIRRL</sequence>
<dbReference type="InterPro" id="IPR029063">
    <property type="entry name" value="SAM-dependent_MTases_sf"/>
</dbReference>
<proteinExistence type="predicted"/>
<feature type="compositionally biased region" description="Pro residues" evidence="4">
    <location>
        <begin position="1"/>
        <end position="16"/>
    </location>
</feature>
<keyword evidence="7" id="KW-1185">Reference proteome</keyword>
<dbReference type="AlphaFoldDB" id="A0A836BSB0"/>
<dbReference type="Pfam" id="PF13649">
    <property type="entry name" value="Methyltransf_25"/>
    <property type="match status" value="1"/>
</dbReference>
<dbReference type="Gene3D" id="3.40.50.150">
    <property type="entry name" value="Vaccinia Virus protein VP39"/>
    <property type="match status" value="1"/>
</dbReference>
<dbReference type="SUPFAM" id="SSF53335">
    <property type="entry name" value="S-adenosyl-L-methionine-dependent methyltransferases"/>
    <property type="match status" value="1"/>
</dbReference>
<keyword evidence="3" id="KW-0949">S-adenosyl-L-methionine</keyword>